<evidence type="ECO:0000256" key="1">
    <source>
        <dbReference type="ARBA" id="ARBA00022468"/>
    </source>
</evidence>
<evidence type="ECO:0000313" key="5">
    <source>
        <dbReference type="Proteomes" id="UP000694941"/>
    </source>
</evidence>
<dbReference type="InterPro" id="IPR001936">
    <property type="entry name" value="RasGAP_dom"/>
</dbReference>
<dbReference type="InterPro" id="IPR039360">
    <property type="entry name" value="Ras_GTPase"/>
</dbReference>
<dbReference type="InterPro" id="IPR021887">
    <property type="entry name" value="DAB2P_C"/>
</dbReference>
<dbReference type="InterPro" id="IPR008936">
    <property type="entry name" value="Rho_GTPase_activation_prot"/>
</dbReference>
<feature type="region of interest" description="Disordered" evidence="3">
    <location>
        <begin position="575"/>
        <end position="652"/>
    </location>
</feature>
<dbReference type="Pfam" id="PF12004">
    <property type="entry name" value="DAB2P_C"/>
    <property type="match status" value="1"/>
</dbReference>
<dbReference type="SMART" id="SM00323">
    <property type="entry name" value="RasGAP"/>
    <property type="match status" value="1"/>
</dbReference>
<feature type="domain" description="Ras-GAP" evidence="4">
    <location>
        <begin position="9"/>
        <end position="201"/>
    </location>
</feature>
<reference evidence="6" key="1">
    <citation type="submission" date="2025-08" db="UniProtKB">
        <authorList>
            <consortium name="RefSeq"/>
        </authorList>
    </citation>
    <scope>IDENTIFICATION</scope>
    <source>
        <tissue evidence="6">Muscle</tissue>
    </source>
</reference>
<protein>
    <submittedName>
        <fullName evidence="6">Disabled homolog 2-interacting protein-like isoform X1</fullName>
    </submittedName>
</protein>
<evidence type="ECO:0000259" key="4">
    <source>
        <dbReference type="PROSITE" id="PS50018"/>
    </source>
</evidence>
<dbReference type="SUPFAM" id="SSF48350">
    <property type="entry name" value="GTPase activation domain, GAP"/>
    <property type="match status" value="1"/>
</dbReference>
<keyword evidence="1" id="KW-0343">GTPase activation</keyword>
<gene>
    <name evidence="6" type="primary">LOC106472006</name>
</gene>
<keyword evidence="5" id="KW-1185">Reference proteome</keyword>
<feature type="region of interest" description="Disordered" evidence="3">
    <location>
        <begin position="737"/>
        <end position="774"/>
    </location>
</feature>
<keyword evidence="2" id="KW-0597">Phosphoprotein</keyword>
<dbReference type="Gene3D" id="1.10.506.10">
    <property type="entry name" value="GTPase Activation - p120gap, domain 1"/>
    <property type="match status" value="2"/>
</dbReference>
<feature type="compositionally biased region" description="Polar residues" evidence="3">
    <location>
        <begin position="600"/>
        <end position="618"/>
    </location>
</feature>
<accession>A0ABM1BT04</accession>
<evidence type="ECO:0000256" key="2">
    <source>
        <dbReference type="ARBA" id="ARBA00022553"/>
    </source>
</evidence>
<evidence type="ECO:0000256" key="3">
    <source>
        <dbReference type="SAM" id="MobiDB-lite"/>
    </source>
</evidence>
<dbReference type="PROSITE" id="PS00509">
    <property type="entry name" value="RAS_GTPASE_ACTIV_1"/>
    <property type="match status" value="1"/>
</dbReference>
<dbReference type="GeneID" id="106472006"/>
<feature type="region of interest" description="Disordered" evidence="3">
    <location>
        <begin position="368"/>
        <end position="401"/>
    </location>
</feature>
<evidence type="ECO:0000313" key="6">
    <source>
        <dbReference type="RefSeq" id="XP_013788089.2"/>
    </source>
</evidence>
<feature type="compositionally biased region" description="Polar residues" evidence="3">
    <location>
        <begin position="368"/>
        <end position="383"/>
    </location>
</feature>
<feature type="compositionally biased region" description="Polar residues" evidence="3">
    <location>
        <begin position="626"/>
        <end position="651"/>
    </location>
</feature>
<dbReference type="Pfam" id="PF00616">
    <property type="entry name" value="RasGAP"/>
    <property type="match status" value="1"/>
</dbReference>
<feature type="compositionally biased region" description="Basic and acidic residues" evidence="3">
    <location>
        <begin position="737"/>
        <end position="750"/>
    </location>
</feature>
<name>A0ABM1BT04_LIMPO</name>
<sequence>MLDPLHVVVKEDIAVTLVRIMQKENSAKEFLSTIVIDDVKKIDDQHLTFRGNSFATKASEAYMKLLGDKYLQDTLKEFVEKVLASQDECEVDPSKVPNKELLQQQQQNLVRFVEEAWEKITSSTQNLPFELQEVFSEYRRQLQAIGKEHICDKLISASIFLRFLCPAILSPSLFNLTQEYPEDRARRNLTLIAKTIQTLANFTRFGEKEDFMEFLNQFVDKQQHTMKNFLLQISTPGGGDSINFEGQIDLGKELSILHSLLIDCIPDMNKTEHEEDLEELQQILNDISSSMSQPSVLRQMSSPNFGDKVHNIYCLFGPTTSLPVNPEQSQRKSTINLLETSRKIKEDNTKKNVDLELQSQVCQQIASSSTQSPSQYNILSGRTVNYHKRRRSKDPAEDMNTSDDYVRFEALEKKGSTCDKHSTSTSVHSTSYSETYYSDRRPATKIVDQKVPHIIDSERTLFKGNYQPIDGRDSQKNQQEFSVLTRNMRNSFTHDYDEVTEENDYHMKSGSQNSLCKVANMGSSGYPSVRNSQTIPSSGLLHAHMTLSSNGHYSFRPPLAFKNPMYSLNISHGSISDSEYSDGPTEERKSNGNSLRRRSGITSISNAELHTQLKTSNIKLCDRSVRPSSPSSENDTASSQIQSFPSGSPSRYSRLPQLSYFHSYPQLWKSHRLERRGSADQLSQSPKKEGVQKLVCYPFHHSSSFETKRHRTLEEYHVEVETLKELMTDLQRKLTEAEKKLSKPETHDNRNATSRQTRLSEEERQQRISQQRHKDERFQSIITRLIRVEEELRHEHQEMRGIIANRQKVIDAQERRIQLLDAANLELTSALEQLQKQYTSNIWSHHSCEDLLTENTKLSFRSSSC</sequence>
<proteinExistence type="predicted"/>
<dbReference type="Proteomes" id="UP000694941">
    <property type="component" value="Unplaced"/>
</dbReference>
<organism evidence="5 6">
    <name type="scientific">Limulus polyphemus</name>
    <name type="common">Atlantic horseshoe crab</name>
    <dbReference type="NCBI Taxonomy" id="6850"/>
    <lineage>
        <taxon>Eukaryota</taxon>
        <taxon>Metazoa</taxon>
        <taxon>Ecdysozoa</taxon>
        <taxon>Arthropoda</taxon>
        <taxon>Chelicerata</taxon>
        <taxon>Merostomata</taxon>
        <taxon>Xiphosura</taxon>
        <taxon>Limulidae</taxon>
        <taxon>Limulus</taxon>
    </lineage>
</organism>
<dbReference type="PANTHER" id="PTHR10194">
    <property type="entry name" value="RAS GTPASE-ACTIVATING PROTEINS"/>
    <property type="match status" value="1"/>
</dbReference>
<dbReference type="PANTHER" id="PTHR10194:SF60">
    <property type="entry name" value="RAS GTPASE-ACTIVATING PROTEIN RASKOL"/>
    <property type="match status" value="1"/>
</dbReference>
<dbReference type="PROSITE" id="PS50018">
    <property type="entry name" value="RAS_GTPASE_ACTIV_2"/>
    <property type="match status" value="1"/>
</dbReference>
<dbReference type="CDD" id="cd05136">
    <property type="entry name" value="RasGAP_DAB2IP"/>
    <property type="match status" value="1"/>
</dbReference>
<dbReference type="RefSeq" id="XP_013788089.2">
    <property type="nucleotide sequence ID" value="XM_013932635.2"/>
</dbReference>
<dbReference type="InterPro" id="IPR023152">
    <property type="entry name" value="RasGAP_CS"/>
</dbReference>
<feature type="compositionally biased region" description="Basic and acidic residues" evidence="3">
    <location>
        <begin position="758"/>
        <end position="774"/>
    </location>
</feature>